<dbReference type="Proteomes" id="UP000001357">
    <property type="component" value="Unassembled WGS sequence"/>
</dbReference>
<feature type="compositionally biased region" description="Polar residues" evidence="1">
    <location>
        <begin position="1"/>
        <end position="21"/>
    </location>
</feature>
<proteinExistence type="predicted"/>
<organism evidence="2 3">
    <name type="scientific">Monosiga brevicollis</name>
    <name type="common">Choanoflagellate</name>
    <dbReference type="NCBI Taxonomy" id="81824"/>
    <lineage>
        <taxon>Eukaryota</taxon>
        <taxon>Choanoflagellata</taxon>
        <taxon>Craspedida</taxon>
        <taxon>Salpingoecidae</taxon>
        <taxon>Monosiga</taxon>
    </lineage>
</organism>
<evidence type="ECO:0000313" key="3">
    <source>
        <dbReference type="Proteomes" id="UP000001357"/>
    </source>
</evidence>
<dbReference type="GeneID" id="5895242"/>
<feature type="compositionally biased region" description="Low complexity" evidence="1">
    <location>
        <begin position="238"/>
        <end position="251"/>
    </location>
</feature>
<reference evidence="2 3" key="1">
    <citation type="journal article" date="2008" name="Nature">
        <title>The genome of the choanoflagellate Monosiga brevicollis and the origin of metazoans.</title>
        <authorList>
            <consortium name="JGI Sequencing"/>
            <person name="King N."/>
            <person name="Westbrook M.J."/>
            <person name="Young S.L."/>
            <person name="Kuo A."/>
            <person name="Abedin M."/>
            <person name="Chapman J."/>
            <person name="Fairclough S."/>
            <person name="Hellsten U."/>
            <person name="Isogai Y."/>
            <person name="Letunic I."/>
            <person name="Marr M."/>
            <person name="Pincus D."/>
            <person name="Putnam N."/>
            <person name="Rokas A."/>
            <person name="Wright K.J."/>
            <person name="Zuzow R."/>
            <person name="Dirks W."/>
            <person name="Good M."/>
            <person name="Goodstein D."/>
            <person name="Lemons D."/>
            <person name="Li W."/>
            <person name="Lyons J.B."/>
            <person name="Morris A."/>
            <person name="Nichols S."/>
            <person name="Richter D.J."/>
            <person name="Salamov A."/>
            <person name="Bork P."/>
            <person name="Lim W.A."/>
            <person name="Manning G."/>
            <person name="Miller W.T."/>
            <person name="McGinnis W."/>
            <person name="Shapiro H."/>
            <person name="Tjian R."/>
            <person name="Grigoriev I.V."/>
            <person name="Rokhsar D."/>
        </authorList>
    </citation>
    <scope>NUCLEOTIDE SEQUENCE [LARGE SCALE GENOMIC DNA]</scope>
    <source>
        <strain evidence="3">MX1 / ATCC 50154</strain>
    </source>
</reference>
<dbReference type="EMBL" id="CH991576">
    <property type="protein sequence ID" value="EDQ85207.1"/>
    <property type="molecule type" value="Genomic_DNA"/>
</dbReference>
<accession>A9VBB4</accession>
<feature type="region of interest" description="Disordered" evidence="1">
    <location>
        <begin position="229"/>
        <end position="262"/>
    </location>
</feature>
<dbReference type="RefSeq" id="XP_001750032.1">
    <property type="nucleotide sequence ID" value="XM_001749980.1"/>
</dbReference>
<gene>
    <name evidence="2" type="ORF">MONBRDRAFT_12132</name>
</gene>
<name>A9VBB4_MONBE</name>
<sequence length="316" mass="34043">MSGKQPQSGPGQAQTTPTSADATGRAGVAAEPAGDLMQFATAHAGQDIVYAPEYLINAATHAPVKCNEGGVHCYASCSRCSLARAEFSSRAGWEFHSRQSSSTSSTTVNFGASDVGLGVCVNSAATAREHDEKKFSGIKINQTGVSFWRTTCVWCGQAQPSDSDVLTFFHDYLSGALTSDQARSRLASVGLEIREMSEETADAELLHDFMTANMDARAAAGQPPEIHARANHHRHQARASSTARGRPAAARATEDQAQPSPRVCDMTSEQLYHYLVQQNVDKVVANRMRENAYSGASLEHFNEEDLDFLVRLSVCQ</sequence>
<dbReference type="AlphaFoldDB" id="A9VBB4"/>
<dbReference type="KEGG" id="mbr:MONBRDRAFT_12132"/>
<keyword evidence="3" id="KW-1185">Reference proteome</keyword>
<evidence type="ECO:0000313" key="2">
    <source>
        <dbReference type="EMBL" id="EDQ85207.1"/>
    </source>
</evidence>
<dbReference type="InParanoid" id="A9VBB4"/>
<evidence type="ECO:0000256" key="1">
    <source>
        <dbReference type="SAM" id="MobiDB-lite"/>
    </source>
</evidence>
<protein>
    <submittedName>
        <fullName evidence="2">Uncharacterized protein</fullName>
    </submittedName>
</protein>
<feature type="region of interest" description="Disordered" evidence="1">
    <location>
        <begin position="1"/>
        <end position="27"/>
    </location>
</feature>